<organism evidence="8 9">
    <name type="scientific">Geovibrio thiophilus</name>
    <dbReference type="NCBI Taxonomy" id="139438"/>
    <lineage>
        <taxon>Bacteria</taxon>
        <taxon>Pseudomonadati</taxon>
        <taxon>Deferribacterota</taxon>
        <taxon>Deferribacteres</taxon>
        <taxon>Deferribacterales</taxon>
        <taxon>Geovibrionaceae</taxon>
        <taxon>Geovibrio</taxon>
    </lineage>
</organism>
<evidence type="ECO:0000256" key="2">
    <source>
        <dbReference type="ARBA" id="ARBA00007441"/>
    </source>
</evidence>
<comment type="cofactor">
    <cofactor evidence="1 6">
        <name>pyridoxal 5'-phosphate</name>
        <dbReference type="ChEBI" id="CHEBI:597326"/>
    </cofactor>
</comment>
<name>A0A410JYD4_9BACT</name>
<dbReference type="GO" id="GO:0008483">
    <property type="term" value="F:transaminase activity"/>
    <property type="evidence" value="ECO:0007669"/>
    <property type="project" value="UniProtKB-KW"/>
</dbReference>
<evidence type="ECO:0000259" key="7">
    <source>
        <dbReference type="Pfam" id="PF00155"/>
    </source>
</evidence>
<accession>A0A410JYD4</accession>
<dbReference type="GO" id="GO:0006520">
    <property type="term" value="P:amino acid metabolic process"/>
    <property type="evidence" value="ECO:0007669"/>
    <property type="project" value="InterPro"/>
</dbReference>
<dbReference type="InterPro" id="IPR004839">
    <property type="entry name" value="Aminotransferase_I/II_large"/>
</dbReference>
<dbReference type="SUPFAM" id="SSF53383">
    <property type="entry name" value="PLP-dependent transferases"/>
    <property type="match status" value="1"/>
</dbReference>
<dbReference type="PANTHER" id="PTHR46383:SF1">
    <property type="entry name" value="ASPARTATE AMINOTRANSFERASE"/>
    <property type="match status" value="1"/>
</dbReference>
<dbReference type="PROSITE" id="PS00105">
    <property type="entry name" value="AA_TRANSFER_CLASS_1"/>
    <property type="match status" value="1"/>
</dbReference>
<evidence type="ECO:0000256" key="4">
    <source>
        <dbReference type="ARBA" id="ARBA00022679"/>
    </source>
</evidence>
<evidence type="ECO:0000313" key="8">
    <source>
        <dbReference type="EMBL" id="QAR33143.1"/>
    </source>
</evidence>
<evidence type="ECO:0000256" key="6">
    <source>
        <dbReference type="RuleBase" id="RU000481"/>
    </source>
</evidence>
<dbReference type="InterPro" id="IPR015424">
    <property type="entry name" value="PyrdxlP-dep_Trfase"/>
</dbReference>
<proteinExistence type="inferred from homology"/>
<dbReference type="InterPro" id="IPR004838">
    <property type="entry name" value="NHTrfase_class1_PyrdxlP-BS"/>
</dbReference>
<keyword evidence="4 6" id="KW-0808">Transferase</keyword>
<reference evidence="8 9" key="1">
    <citation type="submission" date="2019-01" db="EMBL/GenBank/DDBJ databases">
        <title>Geovibrio thiophilus DSM 11263, complete genome.</title>
        <authorList>
            <person name="Spring S."/>
            <person name="Bunk B."/>
            <person name="Sproer C."/>
        </authorList>
    </citation>
    <scope>NUCLEOTIDE SEQUENCE [LARGE SCALE GENOMIC DNA]</scope>
    <source>
        <strain evidence="8 9">DSM 11263</strain>
    </source>
</reference>
<evidence type="ECO:0000256" key="1">
    <source>
        <dbReference type="ARBA" id="ARBA00001933"/>
    </source>
</evidence>
<sequence length="426" mass="46358">MKEPLPISDTIKSMPVSATLGINERSNAMILAGKKVYKLGLGQSPFPVAAPVIQALKDNARQKDYLPVRGLKELREAVAAYYGRAQGLGFTWDDIIIGPGSKELMFILQLVYDADLLLPSPSWVSYAPQAALTGRRVCWLNTERDNKWLLTPDTLEAECAKDPARPRVLLLNYPNNPTGYSYNADELHALAETARRYGVLILSDEIYGEVNHDGSHVSIAKFYPEGTIVSGGLSKWCGAGGWRLGTFAVPTGLRKIVDAMAVVASETFTSVSAPIQYAAVKAFTPDKEIDAYLFHSRKVLKALGAYCADTLRNAGAELVRPDGGFYLFPDFSPLKDKLSARGIHDSAEMCERLLEETGVATLAGSCFGRPADELTLRLSYVDFDGGAAIEESAELGAEAVLGEDFLRKRCGNTMEAIDAMSVWFGK</sequence>
<evidence type="ECO:0000256" key="3">
    <source>
        <dbReference type="ARBA" id="ARBA00022576"/>
    </source>
</evidence>
<keyword evidence="5" id="KW-0663">Pyridoxal phosphate</keyword>
<dbReference type="Proteomes" id="UP000287502">
    <property type="component" value="Chromosome"/>
</dbReference>
<keyword evidence="3 6" id="KW-0032">Aminotransferase</keyword>
<dbReference type="EC" id="2.6.1.-" evidence="6"/>
<dbReference type="CDD" id="cd00609">
    <property type="entry name" value="AAT_like"/>
    <property type="match status" value="1"/>
</dbReference>
<dbReference type="EMBL" id="CP035108">
    <property type="protein sequence ID" value="QAR33143.1"/>
    <property type="molecule type" value="Genomic_DNA"/>
</dbReference>
<evidence type="ECO:0000313" key="9">
    <source>
        <dbReference type="Proteomes" id="UP000287502"/>
    </source>
</evidence>
<dbReference type="GO" id="GO:0030170">
    <property type="term" value="F:pyridoxal phosphate binding"/>
    <property type="evidence" value="ECO:0007669"/>
    <property type="project" value="InterPro"/>
</dbReference>
<dbReference type="PANTHER" id="PTHR46383">
    <property type="entry name" value="ASPARTATE AMINOTRANSFERASE"/>
    <property type="match status" value="1"/>
</dbReference>
<keyword evidence="9" id="KW-1185">Reference proteome</keyword>
<dbReference type="InterPro" id="IPR015422">
    <property type="entry name" value="PyrdxlP-dep_Trfase_small"/>
</dbReference>
<feature type="domain" description="Aminotransferase class I/classII large" evidence="7">
    <location>
        <begin position="35"/>
        <end position="380"/>
    </location>
</feature>
<protein>
    <recommendedName>
        <fullName evidence="6">Aminotransferase</fullName>
        <ecNumber evidence="6">2.6.1.-</ecNumber>
    </recommendedName>
</protein>
<dbReference type="AlphaFoldDB" id="A0A410JYD4"/>
<dbReference type="Gene3D" id="3.40.640.10">
    <property type="entry name" value="Type I PLP-dependent aspartate aminotransferase-like (Major domain)"/>
    <property type="match status" value="1"/>
</dbReference>
<dbReference type="Pfam" id="PF00155">
    <property type="entry name" value="Aminotran_1_2"/>
    <property type="match status" value="1"/>
</dbReference>
<gene>
    <name evidence="8" type="ORF">EP073_06940</name>
</gene>
<dbReference type="InterPro" id="IPR050596">
    <property type="entry name" value="AspAT/PAT-like"/>
</dbReference>
<dbReference type="Gene3D" id="3.90.1150.10">
    <property type="entry name" value="Aspartate Aminotransferase, domain 1"/>
    <property type="match status" value="1"/>
</dbReference>
<evidence type="ECO:0000256" key="5">
    <source>
        <dbReference type="ARBA" id="ARBA00022898"/>
    </source>
</evidence>
<dbReference type="RefSeq" id="WP_128466429.1">
    <property type="nucleotide sequence ID" value="NZ_CP035108.1"/>
</dbReference>
<comment type="similarity">
    <text evidence="2 6">Belongs to the class-I pyridoxal-phosphate-dependent aminotransferase family.</text>
</comment>
<dbReference type="KEGG" id="gtl:EP073_06940"/>
<dbReference type="OrthoDB" id="9804474at2"/>
<dbReference type="InterPro" id="IPR015421">
    <property type="entry name" value="PyrdxlP-dep_Trfase_major"/>
</dbReference>